<dbReference type="RefSeq" id="WP_285636726.1">
    <property type="nucleotide sequence ID" value="NZ_BSTJ01000023.1"/>
</dbReference>
<evidence type="ECO:0000313" key="3">
    <source>
        <dbReference type="EMBL" id="GLY81805.1"/>
    </source>
</evidence>
<evidence type="ECO:0000256" key="2">
    <source>
        <dbReference type="SAM" id="Phobius"/>
    </source>
</evidence>
<keyword evidence="2" id="KW-0472">Membrane</keyword>
<dbReference type="EMBL" id="BSTJ01000023">
    <property type="protein sequence ID" value="GLY81805.1"/>
    <property type="molecule type" value="Genomic_DNA"/>
</dbReference>
<gene>
    <name evidence="3" type="ORF">Airi01_100720</name>
</gene>
<proteinExistence type="predicted"/>
<feature type="transmembrane region" description="Helical" evidence="2">
    <location>
        <begin position="12"/>
        <end position="32"/>
    </location>
</feature>
<sequence>MARRTRKLKVVDELLSVAVVAAVTYLVLRYAAGTSGAAAGYGAAFLGGVLIGAYLRPWADRLARRFGVRIVPVGRPAPRRSTRPADKATTKEPAE</sequence>
<comment type="caution">
    <text evidence="3">The sequence shown here is derived from an EMBL/GenBank/DDBJ whole genome shotgun (WGS) entry which is preliminary data.</text>
</comment>
<feature type="transmembrane region" description="Helical" evidence="2">
    <location>
        <begin position="38"/>
        <end position="55"/>
    </location>
</feature>
<keyword evidence="2" id="KW-0812">Transmembrane</keyword>
<reference evidence="3" key="1">
    <citation type="submission" date="2023-03" db="EMBL/GenBank/DDBJ databases">
        <title>Actinoallomurus iriomotensis NBRC 103681.</title>
        <authorList>
            <person name="Ichikawa N."/>
            <person name="Sato H."/>
            <person name="Tonouchi N."/>
        </authorList>
    </citation>
    <scope>NUCLEOTIDE SEQUENCE</scope>
    <source>
        <strain evidence="3">NBRC 103681</strain>
    </source>
</reference>
<evidence type="ECO:0000256" key="1">
    <source>
        <dbReference type="SAM" id="MobiDB-lite"/>
    </source>
</evidence>
<accession>A0A9W6RXR2</accession>
<name>A0A9W6RXR2_9ACTN</name>
<dbReference type="Proteomes" id="UP001165135">
    <property type="component" value="Unassembled WGS sequence"/>
</dbReference>
<keyword evidence="2" id="KW-1133">Transmembrane helix</keyword>
<feature type="compositionally biased region" description="Basic and acidic residues" evidence="1">
    <location>
        <begin position="83"/>
        <end position="95"/>
    </location>
</feature>
<dbReference type="AlphaFoldDB" id="A0A9W6RXR2"/>
<organism evidence="3 4">
    <name type="scientific">Actinoallomurus iriomotensis</name>
    <dbReference type="NCBI Taxonomy" id="478107"/>
    <lineage>
        <taxon>Bacteria</taxon>
        <taxon>Bacillati</taxon>
        <taxon>Actinomycetota</taxon>
        <taxon>Actinomycetes</taxon>
        <taxon>Streptosporangiales</taxon>
        <taxon>Thermomonosporaceae</taxon>
        <taxon>Actinoallomurus</taxon>
    </lineage>
</organism>
<protein>
    <submittedName>
        <fullName evidence="3">Uncharacterized protein</fullName>
    </submittedName>
</protein>
<feature type="region of interest" description="Disordered" evidence="1">
    <location>
        <begin position="74"/>
        <end position="95"/>
    </location>
</feature>
<evidence type="ECO:0000313" key="4">
    <source>
        <dbReference type="Proteomes" id="UP001165135"/>
    </source>
</evidence>